<evidence type="ECO:0000256" key="1">
    <source>
        <dbReference type="ARBA" id="ARBA00005323"/>
    </source>
</evidence>
<sequence length="416" mass="44755">MALRIPTEHVDWRTKGLWLPGARLPAAEFVAAGYDIFTGPFSWPLLVLDRDAVAHNVATMADYTARHGLAFAPHGKTTMAPVLFQQQLDAGAWGITLAAASQVLTARGFGVPRIFLANELLDPLALRWVIAERERDPSFELLFYLDSTDGLDAIRAALAEVTGDRPLEVVVELGHAHGRTGVRSVADVVSLARAAAEVPRLAVAGVSGYEGGLSTVDEARGFLGTLREAAEALVAFDLVRPGPVVVSAGGSAYFDTVTEVLSGDWLARRELLVLLRSGSYVTHDDGFYRAKTPFNRIGAEGSLIPALTVWAQVTSTPEPGLALVAMGKRDAPYDEGLPVPKTLRRADGGTEPAAGFTVRRFNDQHAYLDTSGGPTPRPGDLIAFGISHPCTAFDKWRVIPMVDADHRVVDLIHTYF</sequence>
<dbReference type="AlphaFoldDB" id="A0A7R7I0D6"/>
<dbReference type="SUPFAM" id="SSF51419">
    <property type="entry name" value="PLP-binding barrel"/>
    <property type="match status" value="1"/>
</dbReference>
<evidence type="ECO:0000313" key="4">
    <source>
        <dbReference type="EMBL" id="BCJ38466.1"/>
    </source>
</evidence>
<dbReference type="InterPro" id="IPR051466">
    <property type="entry name" value="D-amino_acid_metab_enzyme"/>
</dbReference>
<protein>
    <submittedName>
        <fullName evidence="4">Amino acid deaminase</fullName>
    </submittedName>
</protein>
<dbReference type="InterPro" id="IPR042208">
    <property type="entry name" value="D-ser_dehydrat-like_sf"/>
</dbReference>
<dbReference type="GO" id="GO:0016829">
    <property type="term" value="F:lyase activity"/>
    <property type="evidence" value="ECO:0007669"/>
    <property type="project" value="UniProtKB-KW"/>
</dbReference>
<proteinExistence type="inferred from homology"/>
<evidence type="ECO:0000313" key="5">
    <source>
        <dbReference type="Proteomes" id="UP000611640"/>
    </source>
</evidence>
<accession>A0A7R7I0D6</accession>
<dbReference type="Gene3D" id="2.40.37.20">
    <property type="entry name" value="D-serine dehydratase-like domain"/>
    <property type="match status" value="1"/>
</dbReference>
<reference evidence="4 5" key="1">
    <citation type="submission" date="2020-08" db="EMBL/GenBank/DDBJ databases">
        <title>Whole genome shotgun sequence of Actinocatenispora thailandica NBRC 105041.</title>
        <authorList>
            <person name="Komaki H."/>
            <person name="Tamura T."/>
        </authorList>
    </citation>
    <scope>NUCLEOTIDE SEQUENCE [LARGE SCALE GENOMIC DNA]</scope>
    <source>
        <strain evidence="4 5">NBRC 105041</strain>
    </source>
</reference>
<organism evidence="4 5">
    <name type="scientific">Actinocatenispora thailandica</name>
    <dbReference type="NCBI Taxonomy" id="227318"/>
    <lineage>
        <taxon>Bacteria</taxon>
        <taxon>Bacillati</taxon>
        <taxon>Actinomycetota</taxon>
        <taxon>Actinomycetes</taxon>
        <taxon>Micromonosporales</taxon>
        <taxon>Micromonosporaceae</taxon>
        <taxon>Actinocatenispora</taxon>
    </lineage>
</organism>
<dbReference type="Pfam" id="PF14031">
    <property type="entry name" value="D-ser_dehydrat"/>
    <property type="match status" value="1"/>
</dbReference>
<dbReference type="Proteomes" id="UP000611640">
    <property type="component" value="Chromosome"/>
</dbReference>
<dbReference type="InterPro" id="IPR001608">
    <property type="entry name" value="Ala_racemase_N"/>
</dbReference>
<dbReference type="EMBL" id="AP023355">
    <property type="protein sequence ID" value="BCJ38466.1"/>
    <property type="molecule type" value="Genomic_DNA"/>
</dbReference>
<evidence type="ECO:0000259" key="3">
    <source>
        <dbReference type="SMART" id="SM01119"/>
    </source>
</evidence>
<dbReference type="InterPro" id="IPR026956">
    <property type="entry name" value="D-ser_dehydrat-like_dom"/>
</dbReference>
<evidence type="ECO:0000256" key="2">
    <source>
        <dbReference type="ARBA" id="ARBA00023239"/>
    </source>
</evidence>
<dbReference type="Gene3D" id="3.20.20.10">
    <property type="entry name" value="Alanine racemase"/>
    <property type="match status" value="1"/>
</dbReference>
<dbReference type="RefSeq" id="WP_239157245.1">
    <property type="nucleotide sequence ID" value="NZ_AP023355.1"/>
</dbReference>
<dbReference type="PANTHER" id="PTHR28004">
    <property type="entry name" value="ZGC:162816-RELATED"/>
    <property type="match status" value="1"/>
</dbReference>
<dbReference type="PANTHER" id="PTHR28004:SF8">
    <property type="entry name" value="D-SERINE DEAMINASE"/>
    <property type="match status" value="1"/>
</dbReference>
<feature type="domain" description="D-serine dehydratase-like" evidence="3">
    <location>
        <begin position="306"/>
        <end position="403"/>
    </location>
</feature>
<dbReference type="SMART" id="SM01119">
    <property type="entry name" value="D-ser_dehydrat"/>
    <property type="match status" value="1"/>
</dbReference>
<keyword evidence="2" id="KW-0456">Lyase</keyword>
<name>A0A7R7I0D6_9ACTN</name>
<comment type="similarity">
    <text evidence="1">Belongs to the DSD1 family.</text>
</comment>
<keyword evidence="5" id="KW-1185">Reference proteome</keyword>
<dbReference type="InterPro" id="IPR029066">
    <property type="entry name" value="PLP-binding_barrel"/>
</dbReference>
<dbReference type="Pfam" id="PF01168">
    <property type="entry name" value="Ala_racemase_N"/>
    <property type="match status" value="1"/>
</dbReference>
<gene>
    <name evidence="4" type="ORF">Athai_59690</name>
</gene>
<dbReference type="KEGG" id="atl:Athai_59690"/>